<evidence type="ECO:0000256" key="1">
    <source>
        <dbReference type="SAM" id="MobiDB-lite"/>
    </source>
</evidence>
<feature type="compositionally biased region" description="Polar residues" evidence="1">
    <location>
        <begin position="168"/>
        <end position="177"/>
    </location>
</feature>
<dbReference type="AlphaFoldDB" id="E3NKS1"/>
<keyword evidence="3" id="KW-1185">Reference proteome</keyword>
<sequence length="233" mass="26463">MVFLQWISCFADLHDANYQFWKVKGYITSIFDTITAFVYYSDTPKWSASEKFSIGTTTCEIITKKTSNELVYSLKVDNKPFEEFRNSQYKEFERWEVSFKGEGKFNIVLDKGLNVFIDGKRVKTEIKMSPSKRTLPKVPVTKFEEPPMNVPGTSSNRSILNPVFASPISGTSNSSPDHNIFENTPERDAEKQEKTISTQTEELNSSERRVRSQTCPVDLPGPASESKDALKAV</sequence>
<organism evidence="3">
    <name type="scientific">Caenorhabditis remanei</name>
    <name type="common">Caenorhabditis vulgaris</name>
    <dbReference type="NCBI Taxonomy" id="31234"/>
    <lineage>
        <taxon>Eukaryota</taxon>
        <taxon>Metazoa</taxon>
        <taxon>Ecdysozoa</taxon>
        <taxon>Nematoda</taxon>
        <taxon>Chromadorea</taxon>
        <taxon>Rhabditida</taxon>
        <taxon>Rhabditina</taxon>
        <taxon>Rhabditomorpha</taxon>
        <taxon>Rhabditoidea</taxon>
        <taxon>Rhabditidae</taxon>
        <taxon>Peloderinae</taxon>
        <taxon>Caenorhabditis</taxon>
    </lineage>
</organism>
<evidence type="ECO:0000313" key="3">
    <source>
        <dbReference type="Proteomes" id="UP000008281"/>
    </source>
</evidence>
<dbReference type="InParanoid" id="E3NKS1"/>
<dbReference type="Proteomes" id="UP000008281">
    <property type="component" value="Unassembled WGS sequence"/>
</dbReference>
<protein>
    <submittedName>
        <fullName evidence="2">Uncharacterized protein</fullName>
    </submittedName>
</protein>
<dbReference type="InterPro" id="IPR010695">
    <property type="entry name" value="FAIM1"/>
</dbReference>
<dbReference type="HOGENOM" id="CLU_1190816_0_0_1"/>
<dbReference type="Pfam" id="PF06905">
    <property type="entry name" value="FAIM1"/>
    <property type="match status" value="1"/>
</dbReference>
<proteinExistence type="predicted"/>
<accession>E3NKS1</accession>
<feature type="region of interest" description="Disordered" evidence="1">
    <location>
        <begin position="164"/>
        <end position="233"/>
    </location>
</feature>
<name>E3NKS1_CAERE</name>
<dbReference type="EMBL" id="DS268825">
    <property type="protein sequence ID" value="EFP02702.1"/>
    <property type="molecule type" value="Genomic_DNA"/>
</dbReference>
<feature type="compositionally biased region" description="Basic and acidic residues" evidence="1">
    <location>
        <begin position="184"/>
        <end position="194"/>
    </location>
</feature>
<dbReference type="OrthoDB" id="6262731at2759"/>
<dbReference type="GO" id="GO:0043066">
    <property type="term" value="P:negative regulation of apoptotic process"/>
    <property type="evidence" value="ECO:0007669"/>
    <property type="project" value="InterPro"/>
</dbReference>
<gene>
    <name evidence="2" type="ORF">CRE_11523</name>
</gene>
<evidence type="ECO:0000313" key="2">
    <source>
        <dbReference type="EMBL" id="EFP02702.1"/>
    </source>
</evidence>
<reference evidence="2" key="1">
    <citation type="submission" date="2007-07" db="EMBL/GenBank/DDBJ databases">
        <title>PCAP assembly of the Caenorhabditis remanei genome.</title>
        <authorList>
            <consortium name="The Caenorhabditis remanei Sequencing Consortium"/>
            <person name="Wilson R.K."/>
        </authorList>
    </citation>
    <scope>NUCLEOTIDE SEQUENCE [LARGE SCALE GENOMIC DNA]</scope>
    <source>
        <strain evidence="2">PB4641</strain>
    </source>
</reference>